<dbReference type="AlphaFoldDB" id="A0A5N4CTI9"/>
<sequence length="417" mass="44572">MGAAADQHPKSGTHPGNGMRWEGHEMASVRIGPVSTSSPSSWEPQLHPLKIEKWAVPPALESTSLCTGASLLRLGSQTETSSRPEPGWASQHINATREPVFSAALRCPVPTSVPAAAPWLLESRLPTGWPHLFWGHSGCEFPPRSTRQCKECRIGRWVVTGCLLRKSPSRAFSRRFKKEAEGGALLSPADAGAQTSELGRAKFNSGLPNETSLGPTQILPLQIGLTGPTAPRTWAPAQRLAAVTVAAAAPPFSKCCSRVPEVTGCPHSPRPGTAQPFPSYIRAAFTVPRAKGQIANQIIYCCCWLSEEKIPEGQSVTLRSRRPDLARHLPKWNTDSKANTKAESVLRAPGLLLCLLLSGDDAQSSCFSPSPRRCLALSAHIESSLPIPAILFIKASLLPSMGPGTVHSGLAVCVFPP</sequence>
<feature type="region of interest" description="Disordered" evidence="1">
    <location>
        <begin position="1"/>
        <end position="21"/>
    </location>
</feature>
<evidence type="ECO:0000256" key="1">
    <source>
        <dbReference type="SAM" id="MobiDB-lite"/>
    </source>
</evidence>
<dbReference type="Proteomes" id="UP000299084">
    <property type="component" value="Unassembled WGS sequence"/>
</dbReference>
<proteinExistence type="predicted"/>
<evidence type="ECO:0000313" key="3">
    <source>
        <dbReference type="Proteomes" id="UP000299084"/>
    </source>
</evidence>
<gene>
    <name evidence="2" type="ORF">Cadr_000020899</name>
</gene>
<protein>
    <submittedName>
        <fullName evidence="2">Uncharacterized protein</fullName>
    </submittedName>
</protein>
<comment type="caution">
    <text evidence="2">The sequence shown here is derived from an EMBL/GenBank/DDBJ whole genome shotgun (WGS) entry which is preliminary data.</text>
</comment>
<keyword evidence="3" id="KW-1185">Reference proteome</keyword>
<name>A0A5N4CTI9_CAMDR</name>
<accession>A0A5N4CTI9</accession>
<evidence type="ECO:0000313" key="2">
    <source>
        <dbReference type="EMBL" id="KAB1262155.1"/>
    </source>
</evidence>
<dbReference type="EMBL" id="JWIN03000019">
    <property type="protein sequence ID" value="KAB1262155.1"/>
    <property type="molecule type" value="Genomic_DNA"/>
</dbReference>
<reference evidence="2 3" key="1">
    <citation type="journal article" date="2019" name="Mol. Ecol. Resour.">
        <title>Improving Illumina assemblies with Hi-C and long reads: an example with the North African dromedary.</title>
        <authorList>
            <person name="Elbers J.P."/>
            <person name="Rogers M.F."/>
            <person name="Perelman P.L."/>
            <person name="Proskuryakova A.A."/>
            <person name="Serdyukova N.A."/>
            <person name="Johnson W.E."/>
            <person name="Horin P."/>
            <person name="Corander J."/>
            <person name="Murphy D."/>
            <person name="Burger P.A."/>
        </authorList>
    </citation>
    <scope>NUCLEOTIDE SEQUENCE [LARGE SCALE GENOMIC DNA]</scope>
    <source>
        <strain evidence="2">Drom800</strain>
        <tissue evidence="2">Blood</tissue>
    </source>
</reference>
<organism evidence="2 3">
    <name type="scientific">Camelus dromedarius</name>
    <name type="common">Dromedary</name>
    <name type="synonym">Arabian camel</name>
    <dbReference type="NCBI Taxonomy" id="9838"/>
    <lineage>
        <taxon>Eukaryota</taxon>
        <taxon>Metazoa</taxon>
        <taxon>Chordata</taxon>
        <taxon>Craniata</taxon>
        <taxon>Vertebrata</taxon>
        <taxon>Euteleostomi</taxon>
        <taxon>Mammalia</taxon>
        <taxon>Eutheria</taxon>
        <taxon>Laurasiatheria</taxon>
        <taxon>Artiodactyla</taxon>
        <taxon>Tylopoda</taxon>
        <taxon>Camelidae</taxon>
        <taxon>Camelus</taxon>
    </lineage>
</organism>